<dbReference type="Gene3D" id="3.60.130.10">
    <property type="entry name" value="Clavaminate synthase-like"/>
    <property type="match status" value="1"/>
</dbReference>
<dbReference type="InterPro" id="IPR003819">
    <property type="entry name" value="TauD/TfdA-like"/>
</dbReference>
<dbReference type="InterPro" id="IPR051323">
    <property type="entry name" value="AtsK-like"/>
</dbReference>
<dbReference type="EMBL" id="JAVKPH010000013">
    <property type="protein sequence ID" value="MDR5653411.1"/>
    <property type="molecule type" value="Genomic_DNA"/>
</dbReference>
<dbReference type="PANTHER" id="PTHR30468">
    <property type="entry name" value="ALPHA-KETOGLUTARATE-DEPENDENT SULFONATE DIOXYGENASE"/>
    <property type="match status" value="1"/>
</dbReference>
<proteinExistence type="inferred from homology"/>
<keyword evidence="4" id="KW-0560">Oxidoreductase</keyword>
<evidence type="ECO:0000256" key="4">
    <source>
        <dbReference type="ARBA" id="ARBA00023002"/>
    </source>
</evidence>
<dbReference type="PANTHER" id="PTHR30468:SF1">
    <property type="entry name" value="ALPHA-KETOGLUTARATE-DEPENDENT SULFONATE DIOXYGENASE"/>
    <property type="match status" value="1"/>
</dbReference>
<keyword evidence="3 7" id="KW-0223">Dioxygenase</keyword>
<dbReference type="GO" id="GO:0051213">
    <property type="term" value="F:dioxygenase activity"/>
    <property type="evidence" value="ECO:0007669"/>
    <property type="project" value="UniProtKB-KW"/>
</dbReference>
<evidence type="ECO:0000256" key="1">
    <source>
        <dbReference type="ARBA" id="ARBA00005896"/>
    </source>
</evidence>
<evidence type="ECO:0000259" key="6">
    <source>
        <dbReference type="Pfam" id="PF02668"/>
    </source>
</evidence>
<keyword evidence="2" id="KW-0479">Metal-binding</keyword>
<organism evidence="7 8">
    <name type="scientific">Ruixingdingia sedimenti</name>
    <dbReference type="NCBI Taxonomy" id="3073604"/>
    <lineage>
        <taxon>Bacteria</taxon>
        <taxon>Pseudomonadati</taxon>
        <taxon>Pseudomonadota</taxon>
        <taxon>Alphaproteobacteria</taxon>
        <taxon>Rhodobacterales</taxon>
        <taxon>Paracoccaceae</taxon>
        <taxon>Ruixingdingia</taxon>
    </lineage>
</organism>
<feature type="domain" description="TauD/TfdA-like" evidence="6">
    <location>
        <begin position="4"/>
        <end position="267"/>
    </location>
</feature>
<dbReference type="InterPro" id="IPR042098">
    <property type="entry name" value="TauD-like_sf"/>
</dbReference>
<dbReference type="Pfam" id="PF02668">
    <property type="entry name" value="TauD"/>
    <property type="match status" value="1"/>
</dbReference>
<protein>
    <submittedName>
        <fullName evidence="7">TauD/TfdA family dioxygenase</fullName>
    </submittedName>
</protein>
<comment type="caution">
    <text evidence="7">The sequence shown here is derived from an EMBL/GenBank/DDBJ whole genome shotgun (WGS) entry which is preliminary data.</text>
</comment>
<evidence type="ECO:0000256" key="3">
    <source>
        <dbReference type="ARBA" id="ARBA00022964"/>
    </source>
</evidence>
<accession>A0ABU1F961</accession>
<name>A0ABU1F961_9RHOB</name>
<gene>
    <name evidence="7" type="ORF">RGD00_12405</name>
</gene>
<dbReference type="Proteomes" id="UP001247754">
    <property type="component" value="Unassembled WGS sequence"/>
</dbReference>
<evidence type="ECO:0000313" key="8">
    <source>
        <dbReference type="Proteomes" id="UP001247754"/>
    </source>
</evidence>
<keyword evidence="5" id="KW-0408">Iron</keyword>
<keyword evidence="8" id="KW-1185">Reference proteome</keyword>
<comment type="similarity">
    <text evidence="1">Belongs to the TfdA dioxygenase family.</text>
</comment>
<dbReference type="SUPFAM" id="SSF51197">
    <property type="entry name" value="Clavaminate synthase-like"/>
    <property type="match status" value="1"/>
</dbReference>
<evidence type="ECO:0000256" key="5">
    <source>
        <dbReference type="ARBA" id="ARBA00023004"/>
    </source>
</evidence>
<evidence type="ECO:0000313" key="7">
    <source>
        <dbReference type="EMBL" id="MDR5653411.1"/>
    </source>
</evidence>
<dbReference type="RefSeq" id="WP_310457649.1">
    <property type="nucleotide sequence ID" value="NZ_JAVKPH010000013.1"/>
</dbReference>
<evidence type="ECO:0000256" key="2">
    <source>
        <dbReference type="ARBA" id="ARBA00022723"/>
    </source>
</evidence>
<sequence length="286" mass="32098">MMEVIPLTGGLGAEIFGADLRKEADFPQIQEAFAKYSVIVMRGQTITPDDQIRFAGRFGPVSHNRFLRPLDGHPGIVEVLKEKHHKEAIGEVWHADETYDEIPSLGSILHGIELPPYGGDTMFASMGAAYEALSPAMQDFLQGLSAWHGSAHNFGRASADRESRRDGRIGNFDQVKDDVLHPVVIRHPLSGRKCLYVNPGFTLRIEGLEKAESAALLAFLYDHCKQPEFHCRVRWRAGDVTMWDNRAVWHKALNDYHGFRRYMHRITVQGCALEPARGDARRTAVA</sequence>
<reference evidence="7 8" key="1">
    <citation type="submission" date="2023-09" db="EMBL/GenBank/DDBJ databases">
        <title>Xinfangfangia sedmenti sp. nov., isolated the sedment.</title>
        <authorList>
            <person name="Xu L."/>
        </authorList>
    </citation>
    <scope>NUCLEOTIDE SEQUENCE [LARGE SCALE GENOMIC DNA]</scope>
    <source>
        <strain evidence="7 8">LG-4</strain>
    </source>
</reference>